<dbReference type="EMBL" id="QXQA01000003">
    <property type="protein sequence ID" value="RIX54195.1"/>
    <property type="molecule type" value="Genomic_DNA"/>
</dbReference>
<gene>
    <name evidence="2" type="ORF">D3P08_07695</name>
</gene>
<organism evidence="2 3">
    <name type="scientific">Paenibacillus nanensis</name>
    <dbReference type="NCBI Taxonomy" id="393251"/>
    <lineage>
        <taxon>Bacteria</taxon>
        <taxon>Bacillati</taxon>
        <taxon>Bacillota</taxon>
        <taxon>Bacilli</taxon>
        <taxon>Bacillales</taxon>
        <taxon>Paenibacillaceae</taxon>
        <taxon>Paenibacillus</taxon>
    </lineage>
</organism>
<accession>A0A3A1V105</accession>
<name>A0A3A1V105_9BACL</name>
<evidence type="ECO:0000313" key="3">
    <source>
        <dbReference type="Proteomes" id="UP000266482"/>
    </source>
</evidence>
<evidence type="ECO:0000313" key="2">
    <source>
        <dbReference type="EMBL" id="RIX54195.1"/>
    </source>
</evidence>
<dbReference type="AlphaFoldDB" id="A0A3A1V105"/>
<comment type="caution">
    <text evidence="2">The sequence shown here is derived from an EMBL/GenBank/DDBJ whole genome shotgun (WGS) entry which is preliminary data.</text>
</comment>
<evidence type="ECO:0008006" key="4">
    <source>
        <dbReference type="Google" id="ProtNLM"/>
    </source>
</evidence>
<keyword evidence="1" id="KW-1133">Transmembrane helix</keyword>
<protein>
    <recommendedName>
        <fullName evidence="4">Phosphatidylinositol kinase</fullName>
    </recommendedName>
</protein>
<dbReference type="Proteomes" id="UP000266482">
    <property type="component" value="Unassembled WGS sequence"/>
</dbReference>
<keyword evidence="1" id="KW-0812">Transmembrane</keyword>
<keyword evidence="3" id="KW-1185">Reference proteome</keyword>
<feature type="transmembrane region" description="Helical" evidence="1">
    <location>
        <begin position="80"/>
        <end position="95"/>
    </location>
</feature>
<proteinExistence type="predicted"/>
<reference evidence="2 3" key="1">
    <citation type="submission" date="2018-09" db="EMBL/GenBank/DDBJ databases">
        <title>Paenibacillus aracenensis nov. sp. isolated from a cave in southern Spain.</title>
        <authorList>
            <person name="Jurado V."/>
            <person name="Gutierrez-Patricio S."/>
            <person name="Gonzalez-Pimentel J.L."/>
            <person name="Miller A.Z."/>
            <person name="Laiz L."/>
            <person name="Saiz-Jimenez C."/>
        </authorList>
    </citation>
    <scope>NUCLEOTIDE SEQUENCE [LARGE SCALE GENOMIC DNA]</scope>
    <source>
        <strain evidence="2 3">DSM 22867</strain>
    </source>
</reference>
<sequence>MATASAHKKDHCQKHMHRYVMVQTSDGGMQDGFVEHVDDEYVYLAIPVCPGEGDDRAFFPYGGFGYGYPFFPRRRFIRRRFPLAGLFALSLLPFFI</sequence>
<keyword evidence="1" id="KW-0472">Membrane</keyword>
<evidence type="ECO:0000256" key="1">
    <source>
        <dbReference type="SAM" id="Phobius"/>
    </source>
</evidence>
<dbReference type="OrthoDB" id="2943863at2"/>